<proteinExistence type="predicted"/>
<name>A0ABW1ELT5_9BACT</name>
<protein>
    <submittedName>
        <fullName evidence="1">Uncharacterized protein</fullName>
    </submittedName>
</protein>
<gene>
    <name evidence="1" type="ORF">ACFPT7_22040</name>
</gene>
<accession>A0ABW1ELT5</accession>
<evidence type="ECO:0000313" key="2">
    <source>
        <dbReference type="Proteomes" id="UP001596091"/>
    </source>
</evidence>
<dbReference type="EMBL" id="JBHSPH010000010">
    <property type="protein sequence ID" value="MFC5865005.1"/>
    <property type="molecule type" value="Genomic_DNA"/>
</dbReference>
<dbReference type="RefSeq" id="WP_263332147.1">
    <property type="nucleotide sequence ID" value="NZ_JAGSYH010000001.1"/>
</dbReference>
<keyword evidence="2" id="KW-1185">Reference proteome</keyword>
<evidence type="ECO:0000313" key="1">
    <source>
        <dbReference type="EMBL" id="MFC5865005.1"/>
    </source>
</evidence>
<dbReference type="Proteomes" id="UP001596091">
    <property type="component" value="Unassembled WGS sequence"/>
</dbReference>
<comment type="caution">
    <text evidence="1">The sequence shown here is derived from an EMBL/GenBank/DDBJ whole genome shotgun (WGS) entry which is preliminary data.</text>
</comment>
<reference evidence="2" key="1">
    <citation type="journal article" date="2019" name="Int. J. Syst. Evol. Microbiol.">
        <title>The Global Catalogue of Microorganisms (GCM) 10K type strain sequencing project: providing services to taxonomists for standard genome sequencing and annotation.</title>
        <authorList>
            <consortium name="The Broad Institute Genomics Platform"/>
            <consortium name="The Broad Institute Genome Sequencing Center for Infectious Disease"/>
            <person name="Wu L."/>
            <person name="Ma J."/>
        </authorList>
    </citation>
    <scope>NUCLEOTIDE SEQUENCE [LARGE SCALE GENOMIC DNA]</scope>
    <source>
        <strain evidence="2">JCM 4087</strain>
    </source>
</reference>
<organism evidence="1 2">
    <name type="scientific">Acidicapsa dinghuensis</name>
    <dbReference type="NCBI Taxonomy" id="2218256"/>
    <lineage>
        <taxon>Bacteria</taxon>
        <taxon>Pseudomonadati</taxon>
        <taxon>Acidobacteriota</taxon>
        <taxon>Terriglobia</taxon>
        <taxon>Terriglobales</taxon>
        <taxon>Acidobacteriaceae</taxon>
        <taxon>Acidicapsa</taxon>
    </lineage>
</organism>
<sequence>MRSKSMILWMTTALALLTLQLDLYSQTTCSYAAVNGNCRLELDRIDPMAPPTIYVRHGSKIQITVKVNSPLPFEHLSVDLKSAAEKVPVDQFASGFQNITSALGGLEIVTTPAGTNIAHIFGAPLCPRGTTDHPLSAATILDCQNTTSNQLKDALKFDVSVPDHLNFASWTYVRLCRVRSLFLPLDSSAVSPGAGLKACEDLTGSLSSPDVPKTPDALQTWKQDFDIGSEVLTKLKADDLKKILDNLDVDIAQSNKTTLSARDAAQISANQQALRVALGTYTSVQKKMSSLKEKVDLLGTRDEPSVFTIKDIQPSDKNDVVQTWDLNAANALSRVASAVKADKFGDKIGALLAALADAPTKQTVVEFKIQFTNEPHVEISGGLLVPFRPYHSFTVALPYTSAVAATGCTAGTGTSTTPPTNCPIVQQSLSTAIIPDVSLNFRLGPDWIVGKQRSAILFTVAPGYNSATTTAAFGVGLSYSYRSMVFSPLAVIDRDVHLTGGYVVNESAGTATAPTTTNYWRVSPSFGISMRVALGGGGK</sequence>